<dbReference type="Proteomes" id="UP001226084">
    <property type="component" value="Unassembled WGS sequence"/>
</dbReference>
<dbReference type="AlphaFoldDB" id="A0AAP5AFX3"/>
<sequence>MKPSYRIAIVDDDDGVRQSLSSLVRSLGHEARTYASAAAFLADAGDAPDCLLTDMQMPQMRGDQLQAELLARGCAFPMIFMTAFPTDALRARVMERGGRAFLVKPVDGEAMLRCIEEAITS</sequence>
<dbReference type="EMBL" id="JAUTAS010000001">
    <property type="protein sequence ID" value="MDQ1108102.1"/>
    <property type="molecule type" value="Genomic_DNA"/>
</dbReference>
<dbReference type="RefSeq" id="WP_307106686.1">
    <property type="nucleotide sequence ID" value="NZ_JAUTAS010000001.1"/>
</dbReference>
<dbReference type="PANTHER" id="PTHR44591:SF25">
    <property type="entry name" value="CHEMOTAXIS TWO-COMPONENT RESPONSE REGULATOR"/>
    <property type="match status" value="1"/>
</dbReference>
<dbReference type="InterPro" id="IPR001789">
    <property type="entry name" value="Sig_transdc_resp-reg_receiver"/>
</dbReference>
<reference evidence="4" key="1">
    <citation type="submission" date="2023-07" db="EMBL/GenBank/DDBJ databases">
        <title>Functional and genomic diversity of the sorghum phyllosphere microbiome.</title>
        <authorList>
            <person name="Shade A."/>
        </authorList>
    </citation>
    <scope>NUCLEOTIDE SEQUENCE</scope>
    <source>
        <strain evidence="4">SORGH_AS_0457</strain>
    </source>
</reference>
<feature type="domain" description="Response regulatory" evidence="3">
    <location>
        <begin position="6"/>
        <end position="119"/>
    </location>
</feature>
<gene>
    <name evidence="4" type="ORF">QE424_001261</name>
</gene>
<comment type="caution">
    <text evidence="4">The sequence shown here is derived from an EMBL/GenBank/DDBJ whole genome shotgun (WGS) entry which is preliminary data.</text>
</comment>
<keyword evidence="1 2" id="KW-0597">Phosphoprotein</keyword>
<evidence type="ECO:0000259" key="3">
    <source>
        <dbReference type="PROSITE" id="PS50110"/>
    </source>
</evidence>
<dbReference type="GO" id="GO:0000160">
    <property type="term" value="P:phosphorelay signal transduction system"/>
    <property type="evidence" value="ECO:0007669"/>
    <property type="project" value="InterPro"/>
</dbReference>
<dbReference type="SUPFAM" id="SSF52172">
    <property type="entry name" value="CheY-like"/>
    <property type="match status" value="1"/>
</dbReference>
<dbReference type="InterPro" id="IPR011006">
    <property type="entry name" value="CheY-like_superfamily"/>
</dbReference>
<protein>
    <submittedName>
        <fullName evidence="4">FixJ family two-component response regulator</fullName>
    </submittedName>
</protein>
<dbReference type="PROSITE" id="PS50110">
    <property type="entry name" value="RESPONSE_REGULATORY"/>
    <property type="match status" value="1"/>
</dbReference>
<evidence type="ECO:0000256" key="1">
    <source>
        <dbReference type="ARBA" id="ARBA00022553"/>
    </source>
</evidence>
<proteinExistence type="predicted"/>
<evidence type="ECO:0000313" key="5">
    <source>
        <dbReference type="Proteomes" id="UP001226084"/>
    </source>
</evidence>
<dbReference type="InterPro" id="IPR050595">
    <property type="entry name" value="Bact_response_regulator"/>
</dbReference>
<feature type="modified residue" description="4-aspartylphosphate" evidence="2">
    <location>
        <position position="54"/>
    </location>
</feature>
<dbReference type="Gene3D" id="3.40.50.2300">
    <property type="match status" value="1"/>
</dbReference>
<dbReference type="PANTHER" id="PTHR44591">
    <property type="entry name" value="STRESS RESPONSE REGULATOR PROTEIN 1"/>
    <property type="match status" value="1"/>
</dbReference>
<evidence type="ECO:0000313" key="4">
    <source>
        <dbReference type="EMBL" id="MDQ1108102.1"/>
    </source>
</evidence>
<dbReference type="SMART" id="SM00448">
    <property type="entry name" value="REC"/>
    <property type="match status" value="1"/>
</dbReference>
<accession>A0AAP5AFX3</accession>
<organism evidence="4 5">
    <name type="scientific">Stenotrophomonas rhizophila</name>
    <dbReference type="NCBI Taxonomy" id="216778"/>
    <lineage>
        <taxon>Bacteria</taxon>
        <taxon>Pseudomonadati</taxon>
        <taxon>Pseudomonadota</taxon>
        <taxon>Gammaproteobacteria</taxon>
        <taxon>Lysobacterales</taxon>
        <taxon>Lysobacteraceae</taxon>
        <taxon>Stenotrophomonas</taxon>
    </lineage>
</organism>
<dbReference type="Pfam" id="PF00072">
    <property type="entry name" value="Response_reg"/>
    <property type="match status" value="1"/>
</dbReference>
<evidence type="ECO:0000256" key="2">
    <source>
        <dbReference type="PROSITE-ProRule" id="PRU00169"/>
    </source>
</evidence>
<name>A0AAP5AFX3_9GAMM</name>